<keyword evidence="8" id="KW-1185">Reference proteome</keyword>
<dbReference type="InterPro" id="IPR001940">
    <property type="entry name" value="Peptidase_S1C"/>
</dbReference>
<dbReference type="SUPFAM" id="SSF50494">
    <property type="entry name" value="Trypsin-like serine proteases"/>
    <property type="match status" value="1"/>
</dbReference>
<feature type="domain" description="PDZ" evidence="6">
    <location>
        <begin position="328"/>
        <end position="394"/>
    </location>
</feature>
<comment type="similarity">
    <text evidence="1">Belongs to the peptidase S1C family.</text>
</comment>
<evidence type="ECO:0000256" key="4">
    <source>
        <dbReference type="ARBA" id="ARBA00022825"/>
    </source>
</evidence>
<dbReference type="InterPro" id="IPR001478">
    <property type="entry name" value="PDZ"/>
</dbReference>
<accession>B7K801</accession>
<keyword evidence="2" id="KW-0645">Protease</keyword>
<dbReference type="GO" id="GO:0004252">
    <property type="term" value="F:serine-type endopeptidase activity"/>
    <property type="evidence" value="ECO:0007669"/>
    <property type="project" value="InterPro"/>
</dbReference>
<dbReference type="HOGENOM" id="CLU_020120_1_2_3"/>
<gene>
    <name evidence="7" type="ordered locus">PCC7424_0015</name>
</gene>
<organism evidence="7 8">
    <name type="scientific">Gloeothece citriformis (strain PCC 7424)</name>
    <name type="common">Cyanothece sp. (strain PCC 7424)</name>
    <dbReference type="NCBI Taxonomy" id="65393"/>
    <lineage>
        <taxon>Bacteria</taxon>
        <taxon>Bacillati</taxon>
        <taxon>Cyanobacteriota</taxon>
        <taxon>Cyanophyceae</taxon>
        <taxon>Oscillatoriophycideae</taxon>
        <taxon>Chroococcales</taxon>
        <taxon>Aphanothecaceae</taxon>
        <taxon>Gloeothece</taxon>
        <taxon>Gloeothece citriformis</taxon>
    </lineage>
</organism>
<dbReference type="MEROPS" id="S01.482"/>
<dbReference type="eggNOG" id="COG0265">
    <property type="taxonomic scope" value="Bacteria"/>
</dbReference>
<dbReference type="OrthoDB" id="9807133at2"/>
<dbReference type="PANTHER" id="PTHR22939:SF129">
    <property type="entry name" value="SERINE PROTEASE HTRA2, MITOCHONDRIAL"/>
    <property type="match status" value="1"/>
</dbReference>
<dbReference type="GO" id="GO:0006508">
    <property type="term" value="P:proteolysis"/>
    <property type="evidence" value="ECO:0007669"/>
    <property type="project" value="UniProtKB-KW"/>
</dbReference>
<dbReference type="EC" id="1.3.1.74" evidence="7"/>
<dbReference type="SMART" id="SM00228">
    <property type="entry name" value="PDZ"/>
    <property type="match status" value="1"/>
</dbReference>
<dbReference type="SUPFAM" id="SSF50156">
    <property type="entry name" value="PDZ domain-like"/>
    <property type="match status" value="1"/>
</dbReference>
<dbReference type="Gene3D" id="2.40.10.10">
    <property type="entry name" value="Trypsin-like serine proteases"/>
    <property type="match status" value="2"/>
</dbReference>
<dbReference type="InterPro" id="IPR048172">
    <property type="entry name" value="HhoA_HhoB_HtrA-like"/>
</dbReference>
<sequence length="411" mass="43449">MANTTDVHRSIKSKSSPWKKALTYGSLVILGAGVGVGGSYAFNSPTLSARTTDNPIIAQRQDINQTPGSPQIAVPTNFVTQVVEKVGPAVVRIDAARTVTQQTPEIFNDPFFRQFFGSQIPQTPNRQVQRGTGSGFIISSEGKIITNAHVVDGADRVTVTLKDGRTFTGQVLGTDPLTDIAVVKIEANNLPTAKVGNSDRLQVGEWAIAIGNPLGLDNTVTTGIVSGTGRSSALIGAGDKRLQFIQTDAAINPGNSGGPLLDQNGEVIGVNTAIIQNAQGIGFAIPINKAQEIADQLIAKGKVDHPYLGIQMAQITPDIKQKLQQAKGWRLSEDQGVVIIGIVPNSPAARSGIREGDVITAIGEKSIDNPTEVQQEVDKTQVGSRIPLQISRDGRIINLDVEVGVLPNQVS</sequence>
<keyword evidence="7" id="KW-0560">Oxidoreductase</keyword>
<reference evidence="8" key="1">
    <citation type="journal article" date="2011" name="MBio">
        <title>Novel metabolic attributes of the genus Cyanothece, comprising a group of unicellular nitrogen-fixing Cyanobacteria.</title>
        <authorList>
            <person name="Bandyopadhyay A."/>
            <person name="Elvitigala T."/>
            <person name="Welsh E."/>
            <person name="Stockel J."/>
            <person name="Liberton M."/>
            <person name="Min H."/>
            <person name="Sherman L.A."/>
            <person name="Pakrasi H.B."/>
        </authorList>
    </citation>
    <scope>NUCLEOTIDE SEQUENCE [LARGE SCALE GENOMIC DNA]</scope>
    <source>
        <strain evidence="8">PCC 7424</strain>
    </source>
</reference>
<dbReference type="GO" id="GO:0032440">
    <property type="term" value="F:2-alkenal reductase [NAD(P)H] activity"/>
    <property type="evidence" value="ECO:0007669"/>
    <property type="project" value="UniProtKB-EC"/>
</dbReference>
<dbReference type="Pfam" id="PF13365">
    <property type="entry name" value="Trypsin_2"/>
    <property type="match status" value="1"/>
</dbReference>
<dbReference type="FunFam" id="2.40.10.10:FF:000001">
    <property type="entry name" value="Periplasmic serine protease DegS"/>
    <property type="match status" value="1"/>
</dbReference>
<dbReference type="Pfam" id="PF13180">
    <property type="entry name" value="PDZ_2"/>
    <property type="match status" value="1"/>
</dbReference>
<dbReference type="Proteomes" id="UP000002384">
    <property type="component" value="Chromosome"/>
</dbReference>
<dbReference type="InterPro" id="IPR009003">
    <property type="entry name" value="Peptidase_S1_PA"/>
</dbReference>
<dbReference type="EMBL" id="CP001291">
    <property type="protein sequence ID" value="ACK68489.1"/>
    <property type="molecule type" value="Genomic_DNA"/>
</dbReference>
<dbReference type="STRING" id="65393.PCC7424_0015"/>
<dbReference type="Gene3D" id="2.30.42.10">
    <property type="match status" value="1"/>
</dbReference>
<dbReference type="InterPro" id="IPR036034">
    <property type="entry name" value="PDZ_sf"/>
</dbReference>
<keyword evidence="4" id="KW-0720">Serine protease</keyword>
<evidence type="ECO:0000256" key="1">
    <source>
        <dbReference type="ARBA" id="ARBA00010541"/>
    </source>
</evidence>
<protein>
    <submittedName>
        <fullName evidence="7">2-alkenal reductase</fullName>
        <ecNumber evidence="7">1.3.1.74</ecNumber>
    </submittedName>
</protein>
<dbReference type="PANTHER" id="PTHR22939">
    <property type="entry name" value="SERINE PROTEASE FAMILY S1C HTRA-RELATED"/>
    <property type="match status" value="1"/>
</dbReference>
<evidence type="ECO:0000259" key="6">
    <source>
        <dbReference type="PROSITE" id="PS50106"/>
    </source>
</evidence>
<dbReference type="KEGG" id="cyc:PCC7424_0015"/>
<evidence type="ECO:0000256" key="5">
    <source>
        <dbReference type="SAM" id="Phobius"/>
    </source>
</evidence>
<evidence type="ECO:0000256" key="2">
    <source>
        <dbReference type="ARBA" id="ARBA00022670"/>
    </source>
</evidence>
<dbReference type="InterPro" id="IPR043504">
    <property type="entry name" value="Peptidase_S1_PA_chymotrypsin"/>
</dbReference>
<feature type="transmembrane region" description="Helical" evidence="5">
    <location>
        <begin position="21"/>
        <end position="42"/>
    </location>
</feature>
<dbReference type="PRINTS" id="PR00834">
    <property type="entry name" value="PROTEASES2C"/>
</dbReference>
<keyword evidence="3" id="KW-0378">Hydrolase</keyword>
<evidence type="ECO:0000256" key="3">
    <source>
        <dbReference type="ARBA" id="ARBA00022801"/>
    </source>
</evidence>
<evidence type="ECO:0000313" key="8">
    <source>
        <dbReference type="Proteomes" id="UP000002384"/>
    </source>
</evidence>
<name>B7K801_GLOC7</name>
<proteinExistence type="inferred from homology"/>
<dbReference type="RefSeq" id="WP_012597440.1">
    <property type="nucleotide sequence ID" value="NC_011729.1"/>
</dbReference>
<keyword evidence="5" id="KW-0812">Transmembrane</keyword>
<dbReference type="NCBIfam" id="NF041521">
    <property type="entry name" value="HhoA_HhoB_HtrA"/>
    <property type="match status" value="1"/>
</dbReference>
<keyword evidence="5" id="KW-1133">Transmembrane helix</keyword>
<evidence type="ECO:0000313" key="7">
    <source>
        <dbReference type="EMBL" id="ACK68489.1"/>
    </source>
</evidence>
<dbReference type="PROSITE" id="PS50106">
    <property type="entry name" value="PDZ"/>
    <property type="match status" value="1"/>
</dbReference>
<dbReference type="AlphaFoldDB" id="B7K801"/>
<keyword evidence="5" id="KW-0472">Membrane</keyword>